<sequence>MSGLSLSMMREDFIDLRHSIVHPLNKSHKSILFSQHFSILIQSTEQHQKKNDNDGSQRHLWRKPPKTLQGHS</sequence>
<proteinExistence type="predicted"/>
<keyword evidence="3" id="KW-1185">Reference proteome</keyword>
<accession>A0A1J1I5D7</accession>
<organism evidence="2 3">
    <name type="scientific">Clunio marinus</name>
    <dbReference type="NCBI Taxonomy" id="568069"/>
    <lineage>
        <taxon>Eukaryota</taxon>
        <taxon>Metazoa</taxon>
        <taxon>Ecdysozoa</taxon>
        <taxon>Arthropoda</taxon>
        <taxon>Hexapoda</taxon>
        <taxon>Insecta</taxon>
        <taxon>Pterygota</taxon>
        <taxon>Neoptera</taxon>
        <taxon>Endopterygota</taxon>
        <taxon>Diptera</taxon>
        <taxon>Nematocera</taxon>
        <taxon>Chironomoidea</taxon>
        <taxon>Chironomidae</taxon>
        <taxon>Clunio</taxon>
    </lineage>
</organism>
<protein>
    <submittedName>
        <fullName evidence="2">CLUMA_CG008748, isoform A</fullName>
    </submittedName>
</protein>
<dbReference type="EMBL" id="CVRI01000041">
    <property type="protein sequence ID" value="CRK95395.1"/>
    <property type="molecule type" value="Genomic_DNA"/>
</dbReference>
<evidence type="ECO:0000313" key="2">
    <source>
        <dbReference type="EMBL" id="CRK95395.1"/>
    </source>
</evidence>
<name>A0A1J1I5D7_9DIPT</name>
<evidence type="ECO:0000256" key="1">
    <source>
        <dbReference type="SAM" id="MobiDB-lite"/>
    </source>
</evidence>
<reference evidence="2 3" key="1">
    <citation type="submission" date="2015-04" db="EMBL/GenBank/DDBJ databases">
        <authorList>
            <person name="Syromyatnikov M.Y."/>
            <person name="Popov V.N."/>
        </authorList>
    </citation>
    <scope>NUCLEOTIDE SEQUENCE [LARGE SCALE GENOMIC DNA]</scope>
</reference>
<evidence type="ECO:0000313" key="3">
    <source>
        <dbReference type="Proteomes" id="UP000183832"/>
    </source>
</evidence>
<feature type="region of interest" description="Disordered" evidence="1">
    <location>
        <begin position="44"/>
        <end position="72"/>
    </location>
</feature>
<dbReference type="Proteomes" id="UP000183832">
    <property type="component" value="Unassembled WGS sequence"/>
</dbReference>
<feature type="compositionally biased region" description="Basic and acidic residues" evidence="1">
    <location>
        <begin position="46"/>
        <end position="57"/>
    </location>
</feature>
<dbReference type="AlphaFoldDB" id="A0A1J1I5D7"/>
<gene>
    <name evidence="2" type="ORF">CLUMA_CG008748</name>
</gene>